<dbReference type="SUPFAM" id="SSF81653">
    <property type="entry name" value="Calcium ATPase, transduction domain A"/>
    <property type="match status" value="1"/>
</dbReference>
<reference evidence="10 11" key="1">
    <citation type="submission" date="2014-06" db="EMBL/GenBank/DDBJ databases">
        <title>The genome of the endonuclear symbiont Nucleicultrix amoebiphila.</title>
        <authorList>
            <person name="Schulz F."/>
            <person name="Horn M."/>
        </authorList>
    </citation>
    <scope>NUCLEOTIDE SEQUENCE [LARGE SCALE GENOMIC DNA]</scope>
    <source>
        <strain evidence="10 11">FS5</strain>
    </source>
</reference>
<gene>
    <name evidence="10" type="ORF">GQ61_06655</name>
</gene>
<evidence type="ECO:0000256" key="6">
    <source>
        <dbReference type="ARBA" id="ARBA00039097"/>
    </source>
</evidence>
<evidence type="ECO:0000256" key="1">
    <source>
        <dbReference type="ARBA" id="ARBA00004370"/>
    </source>
</evidence>
<dbReference type="Gene3D" id="3.40.1110.10">
    <property type="entry name" value="Calcium-transporting ATPase, cytoplasmic domain N"/>
    <property type="match status" value="1"/>
</dbReference>
<dbReference type="InterPro" id="IPR027256">
    <property type="entry name" value="P-typ_ATPase_IB"/>
</dbReference>
<dbReference type="Proteomes" id="UP000237351">
    <property type="component" value="Chromosome"/>
</dbReference>
<feature type="transmembrane region" description="Helical" evidence="8">
    <location>
        <begin position="268"/>
        <end position="296"/>
    </location>
</feature>
<comment type="subcellular location">
    <subcellularLocation>
        <location evidence="8">Cell membrane</location>
    </subcellularLocation>
    <subcellularLocation>
        <location evidence="1">Membrane</location>
    </subcellularLocation>
</comment>
<dbReference type="Pfam" id="PF00122">
    <property type="entry name" value="E1-E2_ATPase"/>
    <property type="match status" value="1"/>
</dbReference>
<proteinExistence type="inferred from homology"/>
<dbReference type="Gene3D" id="2.70.150.10">
    <property type="entry name" value="Calcium-transporting ATPase, cytoplasmic transduction domain A"/>
    <property type="match status" value="1"/>
</dbReference>
<dbReference type="InterPro" id="IPR023298">
    <property type="entry name" value="ATPase_P-typ_TM_dom_sf"/>
</dbReference>
<dbReference type="InterPro" id="IPR023299">
    <property type="entry name" value="ATPase_P-typ_cyto_dom_N"/>
</dbReference>
<evidence type="ECO:0000256" key="4">
    <source>
        <dbReference type="ARBA" id="ARBA00022989"/>
    </source>
</evidence>
<feature type="domain" description="P-type ATPase A" evidence="9">
    <location>
        <begin position="128"/>
        <end position="227"/>
    </location>
</feature>
<keyword evidence="8" id="KW-0479">Metal-binding</keyword>
<keyword evidence="11" id="KW-1185">Reference proteome</keyword>
<keyword evidence="8" id="KW-0067">ATP-binding</keyword>
<keyword evidence="4 8" id="KW-1133">Transmembrane helix</keyword>
<evidence type="ECO:0000256" key="7">
    <source>
        <dbReference type="ARBA" id="ARBA00047308"/>
    </source>
</evidence>
<dbReference type="NCBIfam" id="TIGR01525">
    <property type="entry name" value="ATPase-IB_hvy"/>
    <property type="match status" value="1"/>
</dbReference>
<dbReference type="Gene3D" id="3.40.50.1000">
    <property type="entry name" value="HAD superfamily/HAD-like"/>
    <property type="match status" value="1"/>
</dbReference>
<feature type="transmembrane region" description="Helical" evidence="8">
    <location>
        <begin position="48"/>
        <end position="67"/>
    </location>
</feature>
<dbReference type="PRINTS" id="PR00119">
    <property type="entry name" value="CATATPASE"/>
</dbReference>
<dbReference type="InterPro" id="IPR023214">
    <property type="entry name" value="HAD_sf"/>
</dbReference>
<dbReference type="OrthoDB" id="9760802at2"/>
<dbReference type="PANTHER" id="PTHR48085:SF5">
    <property type="entry name" value="CADMIUM_ZINC-TRANSPORTING ATPASE HMA4-RELATED"/>
    <property type="match status" value="1"/>
</dbReference>
<evidence type="ECO:0000256" key="3">
    <source>
        <dbReference type="ARBA" id="ARBA00022692"/>
    </source>
</evidence>
<dbReference type="KEGG" id="naf:GQ61_06655"/>
<keyword evidence="5 8" id="KW-0472">Membrane</keyword>
<sequence length="628" mass="68144">MEKKKAIFQLESKGRSLIFALSIVSIVAYLLLSFGHFGRIHNIAIEDFPLIFLMVIGGIPITFQIIIKMFKGDLGADALAVIAIITAAYLGSYLACSLIIFMLASGQVLENYALARASAVLRLLAQRMPSKAHLKQGSDIVDIEVSHINIGDVLVLYPHEICPVDSIVIEGHGGMDESYLTGEPYLVTKAPGVMALSGAINGESMLLLHAQRRPQDSRYAKIMKVMEESEQHRPHLRRLGDQLGALFAPFALIIAAATWYLSGDPLRFLSVLVIATPCPLLIAIPITLISAISLAAKTGIIIKDPLVLERLPTCRTAIFDKTGTLTYGQASLVDIFTFEGFDRDEILQLTASLERYSKHPLAKAILTAAEASNLSLFEATVVSEKPGHGLTGQIQNHKVHITHRKKLLQTHPQHANVLPHLKPGMECIILIDDQMAAVMQFRDTLRAEGHSFISHLKPIHHFEKVMVVSGDRPEEVEYLAKQLDIKETYSSQTPEQKLALVRAETVKAPTLFMGDGINDAPALTAATVGLAVGQHETVTAEAAGAVILENTLSKVDALLHISTCMRRIALQSALGGMLLSGLGMAFAAAGFIGPVAGALLQEVIDVLAILNALRLTWKTTLPIHIKNT</sequence>
<dbReference type="GO" id="GO:0005524">
    <property type="term" value="F:ATP binding"/>
    <property type="evidence" value="ECO:0007669"/>
    <property type="project" value="UniProtKB-UniRule"/>
</dbReference>
<dbReference type="InterPro" id="IPR059000">
    <property type="entry name" value="ATPase_P-type_domA"/>
</dbReference>
<dbReference type="SUPFAM" id="SSF56784">
    <property type="entry name" value="HAD-like"/>
    <property type="match status" value="1"/>
</dbReference>
<dbReference type="SUPFAM" id="SSF81665">
    <property type="entry name" value="Calcium ATPase, transmembrane domain M"/>
    <property type="match status" value="1"/>
</dbReference>
<comment type="catalytic activity">
    <reaction evidence="7">
        <text>Zn(2+)(in) + ATP + H2O = Zn(2+)(out) + ADP + phosphate + H(+)</text>
        <dbReference type="Rhea" id="RHEA:20621"/>
        <dbReference type="ChEBI" id="CHEBI:15377"/>
        <dbReference type="ChEBI" id="CHEBI:15378"/>
        <dbReference type="ChEBI" id="CHEBI:29105"/>
        <dbReference type="ChEBI" id="CHEBI:30616"/>
        <dbReference type="ChEBI" id="CHEBI:43474"/>
        <dbReference type="ChEBI" id="CHEBI:456216"/>
        <dbReference type="EC" id="7.2.2.12"/>
    </reaction>
</comment>
<evidence type="ECO:0000256" key="2">
    <source>
        <dbReference type="ARBA" id="ARBA00006024"/>
    </source>
</evidence>
<evidence type="ECO:0000313" key="10">
    <source>
        <dbReference type="EMBL" id="ARN85023.1"/>
    </source>
</evidence>
<feature type="transmembrane region" description="Helical" evidence="8">
    <location>
        <begin position="79"/>
        <end position="103"/>
    </location>
</feature>
<organism evidence="10 11">
    <name type="scientific">Candidatus Nucleicultrix amoebiphila FS5</name>
    <dbReference type="NCBI Taxonomy" id="1414854"/>
    <lineage>
        <taxon>Bacteria</taxon>
        <taxon>Pseudomonadati</taxon>
        <taxon>Pseudomonadota</taxon>
        <taxon>Alphaproteobacteria</taxon>
        <taxon>Holosporales</taxon>
        <taxon>Candidatus Nucleicultricaceae</taxon>
        <taxon>Candidatus Nucleicultrix</taxon>
    </lineage>
</organism>
<dbReference type="NCBIfam" id="TIGR01512">
    <property type="entry name" value="ATPase-IB2_Cd"/>
    <property type="match status" value="1"/>
</dbReference>
<dbReference type="GO" id="GO:0046872">
    <property type="term" value="F:metal ion binding"/>
    <property type="evidence" value="ECO:0007669"/>
    <property type="project" value="UniProtKB-KW"/>
</dbReference>
<keyword evidence="8" id="KW-0547">Nucleotide-binding</keyword>
<dbReference type="InterPro" id="IPR051014">
    <property type="entry name" value="Cation_Transport_ATPase_IB"/>
</dbReference>
<dbReference type="InterPro" id="IPR008250">
    <property type="entry name" value="ATPase_P-typ_transduc_dom_A_sf"/>
</dbReference>
<protein>
    <recommendedName>
        <fullName evidence="6">P-type Zn(2+) transporter</fullName>
        <ecNumber evidence="6">7.2.2.12</ecNumber>
    </recommendedName>
</protein>
<evidence type="ECO:0000256" key="5">
    <source>
        <dbReference type="ARBA" id="ARBA00023136"/>
    </source>
</evidence>
<dbReference type="STRING" id="1414854.GQ61_06655"/>
<evidence type="ECO:0000259" key="9">
    <source>
        <dbReference type="Pfam" id="PF00122"/>
    </source>
</evidence>
<feature type="transmembrane region" description="Helical" evidence="8">
    <location>
        <begin position="243"/>
        <end position="262"/>
    </location>
</feature>
<dbReference type="GO" id="GO:0016463">
    <property type="term" value="F:P-type zinc transporter activity"/>
    <property type="evidence" value="ECO:0007669"/>
    <property type="project" value="UniProtKB-EC"/>
</dbReference>
<dbReference type="NCBIfam" id="TIGR01494">
    <property type="entry name" value="ATPase_P-type"/>
    <property type="match status" value="1"/>
</dbReference>
<dbReference type="InterPro" id="IPR018303">
    <property type="entry name" value="ATPase_P-typ_P_site"/>
</dbReference>
<evidence type="ECO:0000313" key="11">
    <source>
        <dbReference type="Proteomes" id="UP000237351"/>
    </source>
</evidence>
<dbReference type="PANTHER" id="PTHR48085">
    <property type="entry name" value="CADMIUM/ZINC-TRANSPORTING ATPASE HMA2-RELATED"/>
    <property type="match status" value="1"/>
</dbReference>
<dbReference type="EC" id="7.2.2.12" evidence="6"/>
<dbReference type="Pfam" id="PF00702">
    <property type="entry name" value="Hydrolase"/>
    <property type="match status" value="1"/>
</dbReference>
<dbReference type="InterPro" id="IPR036412">
    <property type="entry name" value="HAD-like_sf"/>
</dbReference>
<name>A0A1W6N595_9PROT</name>
<dbReference type="GO" id="GO:0016887">
    <property type="term" value="F:ATP hydrolysis activity"/>
    <property type="evidence" value="ECO:0007669"/>
    <property type="project" value="InterPro"/>
</dbReference>
<keyword evidence="8" id="KW-1003">Cell membrane</keyword>
<comment type="similarity">
    <text evidence="2 8">Belongs to the cation transport ATPase (P-type) (TC 3.A.3) family. Type IB subfamily.</text>
</comment>
<evidence type="ECO:0000256" key="8">
    <source>
        <dbReference type="RuleBase" id="RU362081"/>
    </source>
</evidence>
<feature type="transmembrane region" description="Helical" evidence="8">
    <location>
        <begin position="568"/>
        <end position="592"/>
    </location>
</feature>
<dbReference type="InterPro" id="IPR001757">
    <property type="entry name" value="P_typ_ATPase"/>
</dbReference>
<dbReference type="GO" id="GO:0015086">
    <property type="term" value="F:cadmium ion transmembrane transporter activity"/>
    <property type="evidence" value="ECO:0007669"/>
    <property type="project" value="TreeGrafter"/>
</dbReference>
<dbReference type="EMBL" id="CP008743">
    <property type="protein sequence ID" value="ARN85023.1"/>
    <property type="molecule type" value="Genomic_DNA"/>
</dbReference>
<feature type="transmembrane region" description="Helical" evidence="8">
    <location>
        <begin position="16"/>
        <end position="36"/>
    </location>
</feature>
<keyword evidence="3 8" id="KW-0812">Transmembrane</keyword>
<dbReference type="RefSeq" id="WP_085784535.1">
    <property type="nucleotide sequence ID" value="NZ_CP008743.1"/>
</dbReference>
<accession>A0A1W6N595</accession>
<dbReference type="GO" id="GO:0005886">
    <property type="term" value="C:plasma membrane"/>
    <property type="evidence" value="ECO:0007669"/>
    <property type="project" value="UniProtKB-SubCell"/>
</dbReference>
<dbReference type="PROSITE" id="PS00154">
    <property type="entry name" value="ATPASE_E1_E2"/>
    <property type="match status" value="1"/>
</dbReference>
<dbReference type="AlphaFoldDB" id="A0A1W6N595"/>